<organism evidence="2 3">
    <name type="scientific">Dyadobacter sandarakinus</name>
    <dbReference type="NCBI Taxonomy" id="2747268"/>
    <lineage>
        <taxon>Bacteria</taxon>
        <taxon>Pseudomonadati</taxon>
        <taxon>Bacteroidota</taxon>
        <taxon>Cytophagia</taxon>
        <taxon>Cytophagales</taxon>
        <taxon>Spirosomataceae</taxon>
        <taxon>Dyadobacter</taxon>
    </lineage>
</organism>
<evidence type="ECO:0000313" key="2">
    <source>
        <dbReference type="EMBL" id="QRR02663.1"/>
    </source>
</evidence>
<reference evidence="2 3" key="1">
    <citation type="submission" date="2020-06" db="EMBL/GenBank/DDBJ databases">
        <title>Dyadobacter sandarakinus sp. nov., isolated from the soil of the Arctic Yellow River Station.</title>
        <authorList>
            <person name="Zhang Y."/>
            <person name="Peng F."/>
        </authorList>
    </citation>
    <scope>NUCLEOTIDE SEQUENCE [LARGE SCALE GENOMIC DNA]</scope>
    <source>
        <strain evidence="2 3">Q3-56</strain>
    </source>
</reference>
<dbReference type="Pfam" id="PF04326">
    <property type="entry name" value="SLFN_AlbA_2"/>
    <property type="match status" value="1"/>
</dbReference>
<dbReference type="GO" id="GO:0005524">
    <property type="term" value="F:ATP binding"/>
    <property type="evidence" value="ECO:0007669"/>
    <property type="project" value="UniProtKB-KW"/>
</dbReference>
<dbReference type="PANTHER" id="PTHR30595">
    <property type="entry name" value="GLPR-RELATED TRANSCRIPTIONAL REPRESSOR"/>
    <property type="match status" value="1"/>
</dbReference>
<evidence type="ECO:0000259" key="1">
    <source>
        <dbReference type="Pfam" id="PF04326"/>
    </source>
</evidence>
<dbReference type="RefSeq" id="WP_204657840.1">
    <property type="nucleotide sequence ID" value="NZ_CP056775.1"/>
</dbReference>
<dbReference type="EMBL" id="CP056775">
    <property type="protein sequence ID" value="QRR02663.1"/>
    <property type="molecule type" value="Genomic_DNA"/>
</dbReference>
<keyword evidence="2" id="KW-0067">ATP-binding</keyword>
<keyword evidence="2" id="KW-0547">Nucleotide-binding</keyword>
<dbReference type="InterPro" id="IPR007421">
    <property type="entry name" value="Schlafen_AlbA_2_dom"/>
</dbReference>
<keyword evidence="3" id="KW-1185">Reference proteome</keyword>
<dbReference type="Gene3D" id="3.30.950.30">
    <property type="entry name" value="Schlafen, AAA domain"/>
    <property type="match status" value="1"/>
</dbReference>
<gene>
    <name evidence="2" type="ORF">HWI92_17960</name>
</gene>
<dbReference type="Proteomes" id="UP000612680">
    <property type="component" value="Chromosome"/>
</dbReference>
<proteinExistence type="predicted"/>
<protein>
    <submittedName>
        <fullName evidence="2">ATP-binding protein</fullName>
    </submittedName>
</protein>
<dbReference type="InterPro" id="IPR038461">
    <property type="entry name" value="Schlafen_AlbA_2_dom_sf"/>
</dbReference>
<sequence>MELRLLKELVKKGEGEHVEFKLKSSHPEKIVRELVAFANTGGGRLFVGVGDDRTIKGLKDADEDDYALTKAIDKYIFPKLSYKKERVAVSPDRDVLVLTVPRSVDKPHYVTDELGARQAYIRVDDKSIQASREMKEIMRRGRGERDIRFQYGEKEELLMKLLGEKESITVDLFAAFAGIPRKIASNTLVVMVLARVLEVHPHEILDKFTMSMAYQSN</sequence>
<evidence type="ECO:0000313" key="3">
    <source>
        <dbReference type="Proteomes" id="UP000612680"/>
    </source>
</evidence>
<feature type="domain" description="Schlafen AlbA-2" evidence="1">
    <location>
        <begin position="14"/>
        <end position="130"/>
    </location>
</feature>
<accession>A0ABX7IA17</accession>
<name>A0ABX7IA17_9BACT</name>
<dbReference type="PANTHER" id="PTHR30595:SF6">
    <property type="entry name" value="SCHLAFEN ALBA-2 DOMAIN-CONTAINING PROTEIN"/>
    <property type="match status" value="1"/>
</dbReference>